<reference evidence="1" key="1">
    <citation type="submission" date="2021-07" db="EMBL/GenBank/DDBJ databases">
        <authorList>
            <person name="Catto M.A."/>
            <person name="Jacobson A."/>
            <person name="Kennedy G."/>
            <person name="Labadie P."/>
            <person name="Hunt B.G."/>
            <person name="Srinivasan R."/>
        </authorList>
    </citation>
    <scope>NUCLEOTIDE SEQUENCE</scope>
    <source>
        <strain evidence="1">PL_HMW_Pooled</strain>
        <tissue evidence="1">Head</tissue>
    </source>
</reference>
<sequence>MELKRQYPQSLHGLVNSDVPAVPTVSSEHSNARCCHVGMGCLLHRLLFHLGYCSCCNPATLGRSAILFTISRTCVPIYDYKR</sequence>
<dbReference type="AlphaFoldDB" id="A0AAE1H149"/>
<gene>
    <name evidence="1" type="ORF">KUF71_004759</name>
</gene>
<reference evidence="1" key="2">
    <citation type="journal article" date="2023" name="BMC Genomics">
        <title>Pest status, molecular evolution, and epigenetic factors derived from the genome assembly of Frankliniella fusca, a thysanopteran phytovirus vector.</title>
        <authorList>
            <person name="Catto M.A."/>
            <person name="Labadie P.E."/>
            <person name="Jacobson A.L."/>
            <person name="Kennedy G.G."/>
            <person name="Srinivasan R."/>
            <person name="Hunt B.G."/>
        </authorList>
    </citation>
    <scope>NUCLEOTIDE SEQUENCE</scope>
    <source>
        <strain evidence="1">PL_HMW_Pooled</strain>
    </source>
</reference>
<name>A0AAE1H149_9NEOP</name>
<dbReference type="Proteomes" id="UP001219518">
    <property type="component" value="Unassembled WGS sequence"/>
</dbReference>
<protein>
    <submittedName>
        <fullName evidence="1">Cellulose synthase-like protein D2</fullName>
    </submittedName>
</protein>
<organism evidence="1 2">
    <name type="scientific">Frankliniella fusca</name>
    <dbReference type="NCBI Taxonomy" id="407009"/>
    <lineage>
        <taxon>Eukaryota</taxon>
        <taxon>Metazoa</taxon>
        <taxon>Ecdysozoa</taxon>
        <taxon>Arthropoda</taxon>
        <taxon>Hexapoda</taxon>
        <taxon>Insecta</taxon>
        <taxon>Pterygota</taxon>
        <taxon>Neoptera</taxon>
        <taxon>Paraneoptera</taxon>
        <taxon>Thysanoptera</taxon>
        <taxon>Terebrantia</taxon>
        <taxon>Thripoidea</taxon>
        <taxon>Thripidae</taxon>
        <taxon>Frankliniella</taxon>
    </lineage>
</organism>
<dbReference type="EMBL" id="JAHWGI010000302">
    <property type="protein sequence ID" value="KAK3912809.1"/>
    <property type="molecule type" value="Genomic_DNA"/>
</dbReference>
<keyword evidence="2" id="KW-1185">Reference proteome</keyword>
<evidence type="ECO:0000313" key="1">
    <source>
        <dbReference type="EMBL" id="KAK3912809.1"/>
    </source>
</evidence>
<accession>A0AAE1H149</accession>
<proteinExistence type="predicted"/>
<comment type="caution">
    <text evidence="1">The sequence shown here is derived from an EMBL/GenBank/DDBJ whole genome shotgun (WGS) entry which is preliminary data.</text>
</comment>
<evidence type="ECO:0000313" key="2">
    <source>
        <dbReference type="Proteomes" id="UP001219518"/>
    </source>
</evidence>